<sequence length="33" mass="3908">MEFTHRAEQLSSSISDYERLIGENSLRIEQIRV</sequence>
<accession>A0A382N0X2</accession>
<reference evidence="1" key="1">
    <citation type="submission" date="2018-05" db="EMBL/GenBank/DDBJ databases">
        <authorList>
            <person name="Lanie J.A."/>
            <person name="Ng W.-L."/>
            <person name="Kazmierczak K.M."/>
            <person name="Andrzejewski T.M."/>
            <person name="Davidsen T.M."/>
            <person name="Wayne K.J."/>
            <person name="Tettelin H."/>
            <person name="Glass J.I."/>
            <person name="Rusch D."/>
            <person name="Podicherti R."/>
            <person name="Tsui H.-C.T."/>
            <person name="Winkler M.E."/>
        </authorList>
    </citation>
    <scope>NUCLEOTIDE SEQUENCE</scope>
</reference>
<organism evidence="1">
    <name type="scientific">marine metagenome</name>
    <dbReference type="NCBI Taxonomy" id="408172"/>
    <lineage>
        <taxon>unclassified sequences</taxon>
        <taxon>metagenomes</taxon>
        <taxon>ecological metagenomes</taxon>
    </lineage>
</organism>
<dbReference type="EMBL" id="UINC01097307">
    <property type="protein sequence ID" value="SVC54903.1"/>
    <property type="molecule type" value="Genomic_DNA"/>
</dbReference>
<protein>
    <submittedName>
        <fullName evidence="1">Uncharacterized protein</fullName>
    </submittedName>
</protein>
<proteinExistence type="predicted"/>
<name>A0A382N0X2_9ZZZZ</name>
<gene>
    <name evidence="1" type="ORF">METZ01_LOCUS307757</name>
</gene>
<evidence type="ECO:0000313" key="1">
    <source>
        <dbReference type="EMBL" id="SVC54903.1"/>
    </source>
</evidence>
<dbReference type="AlphaFoldDB" id="A0A382N0X2"/>